<evidence type="ECO:0000256" key="8">
    <source>
        <dbReference type="RuleBase" id="RU367038"/>
    </source>
</evidence>
<dbReference type="PANTHER" id="PTHR14110">
    <property type="entry name" value="MITOCHONDRIAL IMPORT INNER MEMBRANE TRANSLOCASE SUBUNIT TIM22"/>
    <property type="match status" value="1"/>
</dbReference>
<dbReference type="Pfam" id="PF02466">
    <property type="entry name" value="Tim17"/>
    <property type="match status" value="1"/>
</dbReference>
<comment type="caution">
    <text evidence="10">The sequence shown here is derived from an EMBL/GenBank/DDBJ whole genome shotgun (WGS) entry which is preliminary data.</text>
</comment>
<comment type="function">
    <text evidence="8">Essential core component of the TIM22 complex, a complex that mediates the import and insertion of multi-pass transmembrane proteins into the mitochondrial inner membrane. In the TIM22 complex, it constitutes the voltage-activated and signal-gated channel. Forms a twin-pore translocase that uses the membrane potential as external driving force in 2 voltage-dependent steps.</text>
</comment>
<organism evidence="10 11">
    <name type="scientific">Cyclostephanos tholiformis</name>
    <dbReference type="NCBI Taxonomy" id="382380"/>
    <lineage>
        <taxon>Eukaryota</taxon>
        <taxon>Sar</taxon>
        <taxon>Stramenopiles</taxon>
        <taxon>Ochrophyta</taxon>
        <taxon>Bacillariophyta</taxon>
        <taxon>Coscinodiscophyceae</taxon>
        <taxon>Thalassiosirophycidae</taxon>
        <taxon>Stephanodiscales</taxon>
        <taxon>Stephanodiscaceae</taxon>
        <taxon>Cyclostephanos</taxon>
    </lineage>
</organism>
<dbReference type="PANTHER" id="PTHR14110:SF0">
    <property type="entry name" value="MITOCHONDRIAL IMPORT INNER MEMBRANE TRANSLOCASE SUBUNIT TIM22"/>
    <property type="match status" value="1"/>
</dbReference>
<accession>A0ABD3RFW1</accession>
<sequence length="331" mass="35513">MTTSKGRPKRSAIKSRRTKNPRSSYDKSFEMTSFVLLLLLLSPTPIHAASSRTKIHHVSPIPSRISFHPRRRGDVASSSSSSSTTTPSAPSSASTSLAVRRRGGTNSRTPRACETNYAVRTLGPRRTMNSSTEGEDAYETRGMEYRTTEADDGRESHTTEPTLEELRAALGPIGLMTSNAIELIVVTIGSYVSGALLGYVMGGIMGVPSTIFGREMSGGGGILRRLSALHARAIVSCRSWATLGASFTGFNNFVRLCRGGGDDDGWNAIWGSALTGAFLNRAGGPEAMIRGGATYAGFTYVLERFFKSPSNAPHSSNLVYTDLPIDNDEAF</sequence>
<evidence type="ECO:0000256" key="7">
    <source>
        <dbReference type="ARBA" id="ARBA00023136"/>
    </source>
</evidence>
<evidence type="ECO:0000313" key="11">
    <source>
        <dbReference type="Proteomes" id="UP001530377"/>
    </source>
</evidence>
<feature type="compositionally biased region" description="Basic and acidic residues" evidence="9">
    <location>
        <begin position="138"/>
        <end position="158"/>
    </location>
</feature>
<keyword evidence="4 8" id="KW-0999">Mitochondrion inner membrane</keyword>
<name>A0ABD3RFW1_9STRA</name>
<evidence type="ECO:0000256" key="3">
    <source>
        <dbReference type="ARBA" id="ARBA00022692"/>
    </source>
</evidence>
<feature type="region of interest" description="Disordered" evidence="9">
    <location>
        <begin position="50"/>
        <end position="158"/>
    </location>
</feature>
<evidence type="ECO:0000313" key="10">
    <source>
        <dbReference type="EMBL" id="KAL3811840.1"/>
    </source>
</evidence>
<keyword evidence="5" id="KW-1133">Transmembrane helix</keyword>
<evidence type="ECO:0000256" key="1">
    <source>
        <dbReference type="ARBA" id="ARBA00004448"/>
    </source>
</evidence>
<evidence type="ECO:0000256" key="9">
    <source>
        <dbReference type="SAM" id="MobiDB-lite"/>
    </source>
</evidence>
<feature type="compositionally biased region" description="Basic residues" evidence="9">
    <location>
        <begin position="1"/>
        <end position="20"/>
    </location>
</feature>
<keyword evidence="6 8" id="KW-0496">Mitochondrion</keyword>
<evidence type="ECO:0000256" key="5">
    <source>
        <dbReference type="ARBA" id="ARBA00022989"/>
    </source>
</evidence>
<comment type="similarity">
    <text evidence="2 8">Belongs to the Tim17/Tim22/Tim23 family.</text>
</comment>
<gene>
    <name evidence="10" type="ORF">ACHAXA_004267</name>
</gene>
<keyword evidence="3" id="KW-0812">Transmembrane</keyword>
<proteinExistence type="inferred from homology"/>
<keyword evidence="7" id="KW-0472">Membrane</keyword>
<comment type="subunit">
    <text evidence="8">Component of the TIM22 complex.</text>
</comment>
<keyword evidence="8" id="KW-0813">Transport</keyword>
<dbReference type="AlphaFoldDB" id="A0ABD3RFW1"/>
<dbReference type="InterPro" id="IPR039175">
    <property type="entry name" value="TIM22"/>
</dbReference>
<evidence type="ECO:0000256" key="6">
    <source>
        <dbReference type="ARBA" id="ARBA00023128"/>
    </source>
</evidence>
<keyword evidence="8" id="KW-0811">Translocation</keyword>
<dbReference type="Proteomes" id="UP001530377">
    <property type="component" value="Unassembled WGS sequence"/>
</dbReference>
<comment type="subcellular location">
    <subcellularLocation>
        <location evidence="1 8">Mitochondrion inner membrane</location>
        <topology evidence="1 8">Multi-pass membrane protein</topology>
    </subcellularLocation>
</comment>
<reference evidence="10 11" key="1">
    <citation type="submission" date="2024-10" db="EMBL/GenBank/DDBJ databases">
        <title>Updated reference genomes for cyclostephanoid diatoms.</title>
        <authorList>
            <person name="Roberts W.R."/>
            <person name="Alverson A.J."/>
        </authorList>
    </citation>
    <scope>NUCLEOTIDE SEQUENCE [LARGE SCALE GENOMIC DNA]</scope>
    <source>
        <strain evidence="10 11">AJA228-03</strain>
    </source>
</reference>
<dbReference type="GO" id="GO:0042721">
    <property type="term" value="C:TIM22 mitochondrial import inner membrane insertion complex"/>
    <property type="evidence" value="ECO:0007669"/>
    <property type="project" value="UniProtKB-UniRule"/>
</dbReference>
<evidence type="ECO:0000256" key="4">
    <source>
        <dbReference type="ARBA" id="ARBA00022792"/>
    </source>
</evidence>
<dbReference type="GO" id="GO:0008320">
    <property type="term" value="F:protein transmembrane transporter activity"/>
    <property type="evidence" value="ECO:0007669"/>
    <property type="project" value="UniProtKB-UniRule"/>
</dbReference>
<feature type="compositionally biased region" description="Low complexity" evidence="9">
    <location>
        <begin position="76"/>
        <end position="96"/>
    </location>
</feature>
<feature type="region of interest" description="Disordered" evidence="9">
    <location>
        <begin position="1"/>
        <end position="25"/>
    </location>
</feature>
<dbReference type="EMBL" id="JALLPB020000231">
    <property type="protein sequence ID" value="KAL3811840.1"/>
    <property type="molecule type" value="Genomic_DNA"/>
</dbReference>
<keyword evidence="11" id="KW-1185">Reference proteome</keyword>
<keyword evidence="8" id="KW-0653">Protein transport</keyword>
<evidence type="ECO:0000256" key="2">
    <source>
        <dbReference type="ARBA" id="ARBA00008444"/>
    </source>
</evidence>
<protein>
    <recommendedName>
        <fullName evidence="8">Mitochondrial import inner membrane translocase subunit TIM22</fullName>
    </recommendedName>
</protein>
<dbReference type="GO" id="GO:0045039">
    <property type="term" value="P:protein insertion into mitochondrial inner membrane"/>
    <property type="evidence" value="ECO:0007669"/>
    <property type="project" value="UniProtKB-UniRule"/>
</dbReference>